<evidence type="ECO:0000256" key="4">
    <source>
        <dbReference type="SAM" id="MobiDB-lite"/>
    </source>
</evidence>
<keyword evidence="2" id="KW-0964">Secreted</keyword>
<dbReference type="Pfam" id="PF01410">
    <property type="entry name" value="COLFI"/>
    <property type="match status" value="1"/>
</dbReference>
<keyword evidence="7" id="KW-1185">Reference proteome</keyword>
<feature type="domain" description="Fibrillar collagen NC1" evidence="5">
    <location>
        <begin position="1"/>
        <end position="86"/>
    </location>
</feature>
<evidence type="ECO:0000256" key="2">
    <source>
        <dbReference type="ARBA" id="ARBA00022525"/>
    </source>
</evidence>
<evidence type="ECO:0000313" key="6">
    <source>
        <dbReference type="EMBL" id="KAF3834690.1"/>
    </source>
</evidence>
<dbReference type="GO" id="GO:0005581">
    <property type="term" value="C:collagen trimer"/>
    <property type="evidence" value="ECO:0007669"/>
    <property type="project" value="UniProtKB-KW"/>
</dbReference>
<dbReference type="PROSITE" id="PS51461">
    <property type="entry name" value="NC1_FIB"/>
    <property type="match status" value="1"/>
</dbReference>
<sequence>MDPNQGCPHDSVRVFCNFTAGGTTCIEPLPSQIKLSWKSKKKNAPVQWSSQQHAGNKFEYVGLDVVQLRFLRLHSLSSSQLLTLRCSENSSRSAGNTTSADHMLGDTSSADHLVGNTSSADHLVGNTSSADHLVGDTSSADHLVGDTSSADHLVEVSVTVRGGTELHRGDMQLLPVRDVGAEPKVRTISSGLWRVVQLIRDDGVVVK</sequence>
<dbReference type="GO" id="GO:0005201">
    <property type="term" value="F:extracellular matrix structural constituent"/>
    <property type="evidence" value="ECO:0007669"/>
    <property type="project" value="InterPro"/>
</dbReference>
<dbReference type="Proteomes" id="UP000518266">
    <property type="component" value="Unassembled WGS sequence"/>
</dbReference>
<evidence type="ECO:0000313" key="7">
    <source>
        <dbReference type="Proteomes" id="UP000518266"/>
    </source>
</evidence>
<dbReference type="EMBL" id="JAAKFY010000025">
    <property type="protein sequence ID" value="KAF3834690.1"/>
    <property type="molecule type" value="Genomic_DNA"/>
</dbReference>
<evidence type="ECO:0000256" key="3">
    <source>
        <dbReference type="ARBA" id="ARBA00023119"/>
    </source>
</evidence>
<evidence type="ECO:0000256" key="1">
    <source>
        <dbReference type="ARBA" id="ARBA00004613"/>
    </source>
</evidence>
<comment type="caution">
    <text evidence="6">The sequence shown here is derived from an EMBL/GenBank/DDBJ whole genome shotgun (WGS) entry which is preliminary data.</text>
</comment>
<organism evidence="6 7">
    <name type="scientific">Dissostichus mawsoni</name>
    <name type="common">Antarctic cod</name>
    <dbReference type="NCBI Taxonomy" id="36200"/>
    <lineage>
        <taxon>Eukaryota</taxon>
        <taxon>Metazoa</taxon>
        <taxon>Chordata</taxon>
        <taxon>Craniata</taxon>
        <taxon>Vertebrata</taxon>
        <taxon>Euteleostomi</taxon>
        <taxon>Actinopterygii</taxon>
        <taxon>Neopterygii</taxon>
        <taxon>Teleostei</taxon>
        <taxon>Neoteleostei</taxon>
        <taxon>Acanthomorphata</taxon>
        <taxon>Eupercaria</taxon>
        <taxon>Perciformes</taxon>
        <taxon>Notothenioidei</taxon>
        <taxon>Nototheniidae</taxon>
        <taxon>Dissostichus</taxon>
    </lineage>
</organism>
<reference evidence="6 7" key="1">
    <citation type="submission" date="2020-03" db="EMBL/GenBank/DDBJ databases">
        <title>Dissostichus mawsoni Genome sequencing and assembly.</title>
        <authorList>
            <person name="Park H."/>
        </authorList>
    </citation>
    <scope>NUCLEOTIDE SEQUENCE [LARGE SCALE GENOMIC DNA]</scope>
    <source>
        <strain evidence="6">DM0001</strain>
        <tissue evidence="6">Muscle</tissue>
    </source>
</reference>
<proteinExistence type="predicted"/>
<feature type="region of interest" description="Disordered" evidence="4">
    <location>
        <begin position="87"/>
        <end position="109"/>
    </location>
</feature>
<dbReference type="InterPro" id="IPR000885">
    <property type="entry name" value="Fib_collagen_C"/>
</dbReference>
<feature type="compositionally biased region" description="Polar residues" evidence="4">
    <location>
        <begin position="88"/>
        <end position="109"/>
    </location>
</feature>
<comment type="subcellular location">
    <subcellularLocation>
        <location evidence="1">Secreted</location>
    </subcellularLocation>
</comment>
<evidence type="ECO:0000259" key="5">
    <source>
        <dbReference type="PROSITE" id="PS51461"/>
    </source>
</evidence>
<gene>
    <name evidence="6" type="ORF">F7725_027248</name>
</gene>
<dbReference type="OrthoDB" id="8939548at2759"/>
<accession>A0A7J5XCF7</accession>
<dbReference type="GO" id="GO:0005576">
    <property type="term" value="C:extracellular region"/>
    <property type="evidence" value="ECO:0007669"/>
    <property type="project" value="UniProtKB-SubCell"/>
</dbReference>
<keyword evidence="3" id="KW-0176">Collagen</keyword>
<protein>
    <recommendedName>
        <fullName evidence="5">Fibrillar collagen NC1 domain-containing protein</fullName>
    </recommendedName>
</protein>
<name>A0A7J5XCF7_DISMA</name>
<dbReference type="SMART" id="SM00038">
    <property type="entry name" value="COLFI"/>
    <property type="match status" value="1"/>
</dbReference>
<dbReference type="Gene3D" id="2.60.120.1000">
    <property type="match status" value="1"/>
</dbReference>
<dbReference type="AlphaFoldDB" id="A0A7J5XCF7"/>